<dbReference type="PROSITE" id="PS51257">
    <property type="entry name" value="PROKAR_LIPOPROTEIN"/>
    <property type="match status" value="1"/>
</dbReference>
<feature type="chain" id="PRO_5031565754" evidence="5">
    <location>
        <begin position="25"/>
        <end position="308"/>
    </location>
</feature>
<dbReference type="CDD" id="cd01138">
    <property type="entry name" value="FeuA"/>
    <property type="match status" value="1"/>
</dbReference>
<keyword evidence="3" id="KW-0813">Transport</keyword>
<sequence length="308" mass="33807">MKKTLLIVLSMVFLLVLSACGEKASQQDKAAQQGAAGGEKTTGEAPRIASLSIHLTNNLLALGITPVGSVVGGDLKTFLPHVADRLTQTKQLGVATDPDMEALLALKPDVIYVDQQYGGKDIAKYGKIAKTVVFNLDEGTWRDHLREIGKLVNRGQQAEDFIKEYQAQTERVKTLIHNKIGDGTVMAVRVTAKELRVFSMRRPMGPILFEDLGLKPAKGVDQLSKDKAYELISQEVLPDYDADAIFVVVNRDDGAQKLYQQIQSSPIWQGLKAVKANHVYAIPDQPWLDYSALGSKMALDDAEKMFAK</sequence>
<evidence type="ECO:0000256" key="3">
    <source>
        <dbReference type="ARBA" id="ARBA00022448"/>
    </source>
</evidence>
<dbReference type="PANTHER" id="PTHR30532">
    <property type="entry name" value="IRON III DICITRATE-BINDING PERIPLASMIC PROTEIN"/>
    <property type="match status" value="1"/>
</dbReference>
<evidence type="ECO:0000313" key="8">
    <source>
        <dbReference type="Proteomes" id="UP000450917"/>
    </source>
</evidence>
<evidence type="ECO:0000256" key="2">
    <source>
        <dbReference type="ARBA" id="ARBA00008814"/>
    </source>
</evidence>
<dbReference type="SUPFAM" id="SSF53807">
    <property type="entry name" value="Helical backbone' metal receptor"/>
    <property type="match status" value="1"/>
</dbReference>
<gene>
    <name evidence="7" type="ORF">GNP93_11430</name>
</gene>
<dbReference type="EMBL" id="WNZX01000008">
    <property type="protein sequence ID" value="MUG71291.1"/>
    <property type="molecule type" value="Genomic_DNA"/>
</dbReference>
<dbReference type="RefSeq" id="WP_155614687.1">
    <property type="nucleotide sequence ID" value="NZ_WNZX01000008.1"/>
</dbReference>
<name>A0A7X3CT17_9BACL</name>
<comment type="subcellular location">
    <subcellularLocation>
        <location evidence="1">Cell envelope</location>
    </subcellularLocation>
</comment>
<dbReference type="PROSITE" id="PS50983">
    <property type="entry name" value="FE_B12_PBP"/>
    <property type="match status" value="1"/>
</dbReference>
<feature type="signal peptide" evidence="5">
    <location>
        <begin position="1"/>
        <end position="24"/>
    </location>
</feature>
<reference evidence="7 8" key="1">
    <citation type="submission" date="2019-11" db="EMBL/GenBank/DDBJ databases">
        <title>Draft genome sequences of five Paenibacillus species of dairy origin.</title>
        <authorList>
            <person name="Olajide A.M."/>
            <person name="Chen S."/>
            <person name="Lapointe G."/>
        </authorList>
    </citation>
    <scope>NUCLEOTIDE SEQUENCE [LARGE SCALE GENOMIC DNA]</scope>
    <source>
        <strain evidence="7 8">2CS3</strain>
    </source>
</reference>
<evidence type="ECO:0000256" key="1">
    <source>
        <dbReference type="ARBA" id="ARBA00004196"/>
    </source>
</evidence>
<dbReference type="Gene3D" id="3.40.50.1980">
    <property type="entry name" value="Nitrogenase molybdenum iron protein domain"/>
    <property type="match status" value="2"/>
</dbReference>
<dbReference type="GO" id="GO:1901678">
    <property type="term" value="P:iron coordination entity transport"/>
    <property type="evidence" value="ECO:0007669"/>
    <property type="project" value="UniProtKB-ARBA"/>
</dbReference>
<evidence type="ECO:0000256" key="5">
    <source>
        <dbReference type="SAM" id="SignalP"/>
    </source>
</evidence>
<evidence type="ECO:0000313" key="7">
    <source>
        <dbReference type="EMBL" id="MUG71291.1"/>
    </source>
</evidence>
<keyword evidence="8" id="KW-1185">Reference proteome</keyword>
<dbReference type="Proteomes" id="UP000450917">
    <property type="component" value="Unassembled WGS sequence"/>
</dbReference>
<dbReference type="Pfam" id="PF01497">
    <property type="entry name" value="Peripla_BP_2"/>
    <property type="match status" value="1"/>
</dbReference>
<dbReference type="InterPro" id="IPR051313">
    <property type="entry name" value="Bact_iron-sidero_bind"/>
</dbReference>
<dbReference type="GO" id="GO:0030288">
    <property type="term" value="C:outer membrane-bounded periplasmic space"/>
    <property type="evidence" value="ECO:0007669"/>
    <property type="project" value="TreeGrafter"/>
</dbReference>
<dbReference type="AlphaFoldDB" id="A0A7X3CT17"/>
<organism evidence="7 8">
    <name type="scientific">Paenibacillus validus</name>
    <dbReference type="NCBI Taxonomy" id="44253"/>
    <lineage>
        <taxon>Bacteria</taxon>
        <taxon>Bacillati</taxon>
        <taxon>Bacillota</taxon>
        <taxon>Bacilli</taxon>
        <taxon>Bacillales</taxon>
        <taxon>Paenibacillaceae</taxon>
        <taxon>Paenibacillus</taxon>
    </lineage>
</organism>
<keyword evidence="4 5" id="KW-0732">Signal</keyword>
<evidence type="ECO:0000256" key="4">
    <source>
        <dbReference type="ARBA" id="ARBA00022729"/>
    </source>
</evidence>
<accession>A0A7X3CT17</accession>
<protein>
    <submittedName>
        <fullName evidence="7">ABC transporter substrate-binding protein</fullName>
    </submittedName>
</protein>
<proteinExistence type="inferred from homology"/>
<comment type="caution">
    <text evidence="7">The sequence shown here is derived from an EMBL/GenBank/DDBJ whole genome shotgun (WGS) entry which is preliminary data.</text>
</comment>
<evidence type="ECO:0000259" key="6">
    <source>
        <dbReference type="PROSITE" id="PS50983"/>
    </source>
</evidence>
<dbReference type="PANTHER" id="PTHR30532:SF21">
    <property type="entry name" value="SIDEROPHORE-BINDING LIPOPROTEIN YFIY-RELATED"/>
    <property type="match status" value="1"/>
</dbReference>
<dbReference type="InterPro" id="IPR002491">
    <property type="entry name" value="ABC_transptr_periplasmic_BD"/>
</dbReference>
<feature type="domain" description="Fe/B12 periplasmic-binding" evidence="6">
    <location>
        <begin position="47"/>
        <end position="308"/>
    </location>
</feature>
<comment type="similarity">
    <text evidence="2">Belongs to the bacterial solute-binding protein 8 family.</text>
</comment>